<evidence type="ECO:0000313" key="2">
    <source>
        <dbReference type="Proteomes" id="UP000189670"/>
    </source>
</evidence>
<proteinExistence type="predicted"/>
<organism evidence="1 2">
    <name type="scientific">Candidatus Magnetoglobus multicellularis str. Araruama</name>
    <dbReference type="NCBI Taxonomy" id="890399"/>
    <lineage>
        <taxon>Bacteria</taxon>
        <taxon>Pseudomonadati</taxon>
        <taxon>Thermodesulfobacteriota</taxon>
        <taxon>Desulfobacteria</taxon>
        <taxon>Desulfobacterales</taxon>
        <taxon>Desulfobacteraceae</taxon>
        <taxon>Candidatus Magnetoglobus</taxon>
    </lineage>
</organism>
<dbReference type="AlphaFoldDB" id="A0A1V1P5U7"/>
<dbReference type="EMBL" id="ATBP01000453">
    <property type="protein sequence ID" value="ETR70269.1"/>
    <property type="molecule type" value="Genomic_DNA"/>
</dbReference>
<accession>A0A1V1P5U7</accession>
<protein>
    <submittedName>
        <fullName evidence="1">Uncharacterized protein</fullName>
    </submittedName>
</protein>
<evidence type="ECO:0000313" key="1">
    <source>
        <dbReference type="EMBL" id="ETR70269.1"/>
    </source>
</evidence>
<comment type="caution">
    <text evidence="1">The sequence shown here is derived from an EMBL/GenBank/DDBJ whole genome shotgun (WGS) entry which is preliminary data.</text>
</comment>
<dbReference type="Proteomes" id="UP000189670">
    <property type="component" value="Unassembled WGS sequence"/>
</dbReference>
<gene>
    <name evidence="1" type="ORF">OMM_08935</name>
</gene>
<sequence>MNICYDLIEPKIFPDYFECIIDINRFKEYLRKLFIEVDEKNLYQVMINTKLMSKNRIPTLAGLALFGKNIQSVCPMLKVDIVKFEKDDLDYQIVNQRTFHGALLNSYDENGEISDLGN</sequence>
<name>A0A1V1P5U7_9BACT</name>
<reference evidence="2" key="1">
    <citation type="submission" date="2012-11" db="EMBL/GenBank/DDBJ databases">
        <authorList>
            <person name="Lucero-Rivera Y.E."/>
            <person name="Tovar-Ramirez D."/>
        </authorList>
    </citation>
    <scope>NUCLEOTIDE SEQUENCE [LARGE SCALE GENOMIC DNA]</scope>
    <source>
        <strain evidence="2">Araruama</strain>
    </source>
</reference>